<protein>
    <submittedName>
        <fullName evidence="1">Uncharacterized protein</fullName>
    </submittedName>
</protein>
<organism evidence="1">
    <name type="scientific">viral metagenome</name>
    <dbReference type="NCBI Taxonomy" id="1070528"/>
    <lineage>
        <taxon>unclassified sequences</taxon>
        <taxon>metagenomes</taxon>
        <taxon>organismal metagenomes</taxon>
    </lineage>
</organism>
<gene>
    <name evidence="1" type="ORF">TM448A00224_0019</name>
    <name evidence="2" type="ORF">TM448B00423_0040</name>
</gene>
<sequence length="80" mass="8864">MKGIEFIKNMETLEIKENDILVIRVNYPIAAEVAIAIKESVLQALPKDIKDKVGVLVFDSAADIGIVRTEYDKSVKSSDN</sequence>
<evidence type="ECO:0000313" key="1">
    <source>
        <dbReference type="EMBL" id="QJA45354.1"/>
    </source>
</evidence>
<name>A0A6H1ZCS9_9ZZZZ</name>
<evidence type="ECO:0000313" key="2">
    <source>
        <dbReference type="EMBL" id="QJH95471.1"/>
    </source>
</evidence>
<reference evidence="1" key="1">
    <citation type="submission" date="2020-03" db="EMBL/GenBank/DDBJ databases">
        <title>The deep terrestrial virosphere.</title>
        <authorList>
            <person name="Holmfeldt K."/>
            <person name="Nilsson E."/>
            <person name="Simone D."/>
            <person name="Lopez-Fernandez M."/>
            <person name="Wu X."/>
            <person name="de Brujin I."/>
            <person name="Lundin D."/>
            <person name="Andersson A."/>
            <person name="Bertilsson S."/>
            <person name="Dopson M."/>
        </authorList>
    </citation>
    <scope>NUCLEOTIDE SEQUENCE</scope>
    <source>
        <strain evidence="1">TM448A00224</strain>
        <strain evidence="2">TM448B00423</strain>
    </source>
</reference>
<dbReference type="EMBL" id="MT143989">
    <property type="protein sequence ID" value="QJA45354.1"/>
    <property type="molecule type" value="Genomic_DNA"/>
</dbReference>
<dbReference type="AlphaFoldDB" id="A0A6H1ZCS9"/>
<proteinExistence type="predicted"/>
<dbReference type="EMBL" id="MT144620">
    <property type="protein sequence ID" value="QJH95471.1"/>
    <property type="molecule type" value="Genomic_DNA"/>
</dbReference>
<accession>A0A6H1ZCS9</accession>